<feature type="domain" description="Glycosyltransferase family 28 N-terminal" evidence="11">
    <location>
        <begin position="4"/>
        <end position="142"/>
    </location>
</feature>
<dbReference type="PANTHER" id="PTHR21015:SF22">
    <property type="entry name" value="GLYCOSYLTRANSFERASE"/>
    <property type="match status" value="1"/>
</dbReference>
<dbReference type="CDD" id="cd03785">
    <property type="entry name" value="GT28_MurG"/>
    <property type="match status" value="1"/>
</dbReference>
<keyword evidence="5 10" id="KW-0133">Cell shape</keyword>
<dbReference type="RefSeq" id="WP_068914164.1">
    <property type="nucleotide sequence ID" value="NZ_MBEW02000003.1"/>
</dbReference>
<dbReference type="InterPro" id="IPR007235">
    <property type="entry name" value="Glyco_trans_28_C"/>
</dbReference>
<evidence type="ECO:0000259" key="12">
    <source>
        <dbReference type="Pfam" id="PF04101"/>
    </source>
</evidence>
<feature type="binding site" evidence="10">
    <location>
        <position position="124"/>
    </location>
    <ligand>
        <name>UDP-N-acetyl-alpha-D-glucosamine</name>
        <dbReference type="ChEBI" id="CHEBI:57705"/>
    </ligand>
</feature>
<dbReference type="GO" id="GO:0051991">
    <property type="term" value="F:UDP-N-acetyl-D-glucosamine:N-acetylmuramoyl-L-alanyl-D-glutamyl-meso-2,6-diaminopimelyl-D-alanyl-D-alanine-diphosphoundecaprenol 4-beta-N-acetylglucosaminlytransferase activity"/>
    <property type="evidence" value="ECO:0007669"/>
    <property type="project" value="RHEA"/>
</dbReference>
<feature type="binding site" evidence="10">
    <location>
        <position position="248"/>
    </location>
    <ligand>
        <name>UDP-N-acetyl-alpha-D-glucosamine</name>
        <dbReference type="ChEBI" id="CHEBI:57705"/>
    </ligand>
</feature>
<dbReference type="Gene3D" id="3.40.50.2000">
    <property type="entry name" value="Glycogen Phosphorylase B"/>
    <property type="match status" value="2"/>
</dbReference>
<dbReference type="EC" id="2.4.1.227" evidence="10"/>
<dbReference type="GO" id="GO:0050511">
    <property type="term" value="F:undecaprenyldiphospho-muramoylpentapeptide beta-N-acetylglucosaminyltransferase activity"/>
    <property type="evidence" value="ECO:0007669"/>
    <property type="project" value="UniProtKB-UniRule"/>
</dbReference>
<feature type="binding site" evidence="10">
    <location>
        <position position="293"/>
    </location>
    <ligand>
        <name>UDP-N-acetyl-alpha-D-glucosamine</name>
        <dbReference type="ChEBI" id="CHEBI:57705"/>
    </ligand>
</feature>
<keyword evidence="3 10" id="KW-0328">Glycosyltransferase</keyword>
<dbReference type="AlphaFoldDB" id="A0A371IN70"/>
<dbReference type="GO" id="GO:0071555">
    <property type="term" value="P:cell wall organization"/>
    <property type="evidence" value="ECO:0007669"/>
    <property type="project" value="UniProtKB-KW"/>
</dbReference>
<evidence type="ECO:0000256" key="9">
    <source>
        <dbReference type="ARBA" id="ARBA00023316"/>
    </source>
</evidence>
<dbReference type="Pfam" id="PF03033">
    <property type="entry name" value="Glyco_transf_28"/>
    <property type="match status" value="1"/>
</dbReference>
<proteinExistence type="inferred from homology"/>
<organism evidence="13 14">
    <name type="scientific">Criibacterium bergeronii</name>
    <dbReference type="NCBI Taxonomy" id="1871336"/>
    <lineage>
        <taxon>Bacteria</taxon>
        <taxon>Bacillati</taxon>
        <taxon>Bacillota</taxon>
        <taxon>Clostridia</taxon>
        <taxon>Peptostreptococcales</taxon>
        <taxon>Filifactoraceae</taxon>
        <taxon>Criibacterium</taxon>
    </lineage>
</organism>
<dbReference type="PANTHER" id="PTHR21015">
    <property type="entry name" value="UDP-N-ACETYLGLUCOSAMINE--N-ACETYLMURAMYL-(PENTAPEPTIDE) PYROPHOSPHORYL-UNDECAPRENOL N-ACETYLGLUCOSAMINE TRANSFERASE 1"/>
    <property type="match status" value="1"/>
</dbReference>
<keyword evidence="4 10" id="KW-0808">Transferase</keyword>
<feature type="binding site" evidence="10">
    <location>
        <position position="165"/>
    </location>
    <ligand>
        <name>UDP-N-acetyl-alpha-D-glucosamine</name>
        <dbReference type="ChEBI" id="CHEBI:57705"/>
    </ligand>
</feature>
<dbReference type="GO" id="GO:0009252">
    <property type="term" value="P:peptidoglycan biosynthetic process"/>
    <property type="evidence" value="ECO:0007669"/>
    <property type="project" value="UniProtKB-UniRule"/>
</dbReference>
<feature type="binding site" evidence="10">
    <location>
        <begin position="10"/>
        <end position="12"/>
    </location>
    <ligand>
        <name>UDP-N-acetyl-alpha-D-glucosamine</name>
        <dbReference type="ChEBI" id="CHEBI:57705"/>
    </ligand>
</feature>
<dbReference type="SUPFAM" id="SSF53756">
    <property type="entry name" value="UDP-Glycosyltransferase/glycogen phosphorylase"/>
    <property type="match status" value="1"/>
</dbReference>
<keyword evidence="1 10" id="KW-1003">Cell membrane</keyword>
<dbReference type="InterPro" id="IPR006009">
    <property type="entry name" value="GlcNAc_MurG"/>
</dbReference>
<keyword evidence="2 10" id="KW-0132">Cell division</keyword>
<keyword evidence="8 10" id="KW-0131">Cell cycle</keyword>
<keyword evidence="14" id="KW-1185">Reference proteome</keyword>
<name>A0A371IN70_9FIRM</name>
<evidence type="ECO:0000256" key="5">
    <source>
        <dbReference type="ARBA" id="ARBA00022960"/>
    </source>
</evidence>
<evidence type="ECO:0000256" key="1">
    <source>
        <dbReference type="ARBA" id="ARBA00022475"/>
    </source>
</evidence>
<comment type="caution">
    <text evidence="13">The sequence shown here is derived from an EMBL/GenBank/DDBJ whole genome shotgun (WGS) entry which is preliminary data.</text>
</comment>
<evidence type="ECO:0000256" key="4">
    <source>
        <dbReference type="ARBA" id="ARBA00022679"/>
    </source>
</evidence>
<evidence type="ECO:0000256" key="2">
    <source>
        <dbReference type="ARBA" id="ARBA00022618"/>
    </source>
</evidence>
<dbReference type="InterPro" id="IPR004276">
    <property type="entry name" value="GlycoTrans_28_N"/>
</dbReference>
<comment type="pathway">
    <text evidence="10">Cell wall biogenesis; peptidoglycan biosynthesis.</text>
</comment>
<dbReference type="STRING" id="1871336.BBG48_07065"/>
<evidence type="ECO:0000256" key="10">
    <source>
        <dbReference type="HAMAP-Rule" id="MF_00033"/>
    </source>
</evidence>
<dbReference type="Pfam" id="PF04101">
    <property type="entry name" value="Glyco_tran_28_C"/>
    <property type="match status" value="1"/>
</dbReference>
<dbReference type="HAMAP" id="MF_00033">
    <property type="entry name" value="MurG"/>
    <property type="match status" value="1"/>
</dbReference>
<dbReference type="NCBIfam" id="TIGR01133">
    <property type="entry name" value="murG"/>
    <property type="match status" value="1"/>
</dbReference>
<dbReference type="GO" id="GO:0005975">
    <property type="term" value="P:carbohydrate metabolic process"/>
    <property type="evidence" value="ECO:0007669"/>
    <property type="project" value="InterPro"/>
</dbReference>
<reference evidence="13 14" key="1">
    <citation type="journal article" date="2016" name="Genome Announc.">
        <title>Draft Genome Sequence of Criibacterium bergeronii gen. nov., sp. nov., Strain CCRI-22567T, Isolated from a Vaginal Sample from a Woman with Bacterial Vaginosis.</title>
        <authorList>
            <person name="Maheux A.F."/>
            <person name="Berube E."/>
            <person name="Boudreau D.K."/>
            <person name="Raymond F."/>
            <person name="Corbeil J."/>
            <person name="Roy P.H."/>
            <person name="Boissinot M."/>
            <person name="Omar R.F."/>
        </authorList>
    </citation>
    <scope>NUCLEOTIDE SEQUENCE [LARGE SCALE GENOMIC DNA]</scope>
    <source>
        <strain evidence="13 14">CCRI-22567</strain>
    </source>
</reference>
<keyword evidence="6 10" id="KW-0573">Peptidoglycan synthesis</keyword>
<comment type="caution">
    <text evidence="10">Lacks conserved residue(s) required for the propagation of feature annotation.</text>
</comment>
<evidence type="ECO:0000256" key="3">
    <source>
        <dbReference type="ARBA" id="ARBA00022676"/>
    </source>
</evidence>
<evidence type="ECO:0000256" key="8">
    <source>
        <dbReference type="ARBA" id="ARBA00023306"/>
    </source>
</evidence>
<feature type="domain" description="Glycosyl transferase family 28 C-terminal" evidence="12">
    <location>
        <begin position="189"/>
        <end position="342"/>
    </location>
</feature>
<dbReference type="Proteomes" id="UP000093352">
    <property type="component" value="Unassembled WGS sequence"/>
</dbReference>
<dbReference type="GO" id="GO:0005886">
    <property type="term" value="C:plasma membrane"/>
    <property type="evidence" value="ECO:0007669"/>
    <property type="project" value="UniProtKB-SubCell"/>
</dbReference>
<sequence length="362" mass="40244">MNLIITGGGTGGHIYPALAIADYFKKQNPDTKILYVGGKYGIENEILLNYDYEYTAIDVLGFKRQISLENGKRVLKSLKSIVKMRNLMKKFKPDIVIGTGGYVTGPVVYAATTLRIKTAILEANVFMGMTNKILSSKVDYIFYGFDEAKKRYPKKNSVVSGNPVRTKEFKNDKLTAKNNLGIVDDRKIILSIGGSGGSDSLNNCIPNFVEFCKNNNLRLIHVCGKGNKEDLMSKIEADYPYFEIYEYINGIGDYMMASDLIICSAGASTLSEVTYLGKPIIAIPKAYTAENHQEYNAMMIQHSQAGYCILEKMLTPELLSEKVGNIIFDENALNTMSQNSSKLYKGDACKIIFDTMTQANLK</sequence>
<dbReference type="GO" id="GO:0008360">
    <property type="term" value="P:regulation of cell shape"/>
    <property type="evidence" value="ECO:0007669"/>
    <property type="project" value="UniProtKB-KW"/>
</dbReference>
<evidence type="ECO:0000256" key="7">
    <source>
        <dbReference type="ARBA" id="ARBA00023136"/>
    </source>
</evidence>
<protein>
    <recommendedName>
        <fullName evidence="10">UDP-N-acetylglucosamine--N-acetylmuramyl-(pentapeptide) pyrophosphoryl-undecaprenol N-acetylglucosamine transferase</fullName>
        <ecNumber evidence="10">2.4.1.227</ecNumber>
    </recommendedName>
    <alternativeName>
        <fullName evidence="10">Undecaprenyl-PP-MurNAc-pentapeptide-UDPGlcNAc GlcNAc transferase</fullName>
    </alternativeName>
</protein>
<comment type="catalytic activity">
    <reaction evidence="10">
        <text>di-trans,octa-cis-undecaprenyl diphospho-N-acetyl-alpha-D-muramoyl-L-alanyl-D-glutamyl-meso-2,6-diaminopimeloyl-D-alanyl-D-alanine + UDP-N-acetyl-alpha-D-glucosamine = di-trans,octa-cis-undecaprenyl diphospho-[N-acetyl-alpha-D-glucosaminyl-(1-&gt;4)]-N-acetyl-alpha-D-muramoyl-L-alanyl-D-glutamyl-meso-2,6-diaminopimeloyl-D-alanyl-D-alanine + UDP + H(+)</text>
        <dbReference type="Rhea" id="RHEA:31227"/>
        <dbReference type="ChEBI" id="CHEBI:15378"/>
        <dbReference type="ChEBI" id="CHEBI:57705"/>
        <dbReference type="ChEBI" id="CHEBI:58223"/>
        <dbReference type="ChEBI" id="CHEBI:61387"/>
        <dbReference type="ChEBI" id="CHEBI:61388"/>
        <dbReference type="EC" id="2.4.1.227"/>
    </reaction>
</comment>
<keyword evidence="7 10" id="KW-0472">Membrane</keyword>
<evidence type="ECO:0000259" key="11">
    <source>
        <dbReference type="Pfam" id="PF03033"/>
    </source>
</evidence>
<evidence type="ECO:0000313" key="13">
    <source>
        <dbReference type="EMBL" id="RDY21934.1"/>
    </source>
</evidence>
<accession>A0A371IN70</accession>
<evidence type="ECO:0000256" key="6">
    <source>
        <dbReference type="ARBA" id="ARBA00022984"/>
    </source>
</evidence>
<dbReference type="EMBL" id="MBEW02000003">
    <property type="protein sequence ID" value="RDY21934.1"/>
    <property type="molecule type" value="Genomic_DNA"/>
</dbReference>
<gene>
    <name evidence="10 13" type="primary">murG</name>
    <name evidence="13" type="ORF">BBG48_002360</name>
</gene>
<comment type="function">
    <text evidence="10">Cell wall formation. Catalyzes the transfer of a GlcNAc subunit on undecaprenyl-pyrophosphoryl-MurNAc-pentapeptide (lipid intermediate I) to form undecaprenyl-pyrophosphoryl-MurNAc-(pentapeptide)GlcNAc (lipid intermediate II).</text>
</comment>
<comment type="subcellular location">
    <subcellularLocation>
        <location evidence="10">Cell membrane</location>
        <topology evidence="10">Peripheral membrane protein</topology>
        <orientation evidence="10">Cytoplasmic side</orientation>
    </subcellularLocation>
</comment>
<keyword evidence="9 10" id="KW-0961">Cell wall biogenesis/degradation</keyword>
<dbReference type="GO" id="GO:0051301">
    <property type="term" value="P:cell division"/>
    <property type="evidence" value="ECO:0007669"/>
    <property type="project" value="UniProtKB-KW"/>
</dbReference>
<feature type="binding site" evidence="10">
    <location>
        <position position="195"/>
    </location>
    <ligand>
        <name>UDP-N-acetyl-alpha-D-glucosamine</name>
        <dbReference type="ChEBI" id="CHEBI:57705"/>
    </ligand>
</feature>
<comment type="similarity">
    <text evidence="10">Belongs to the glycosyltransferase 28 family. MurG subfamily.</text>
</comment>
<evidence type="ECO:0000313" key="14">
    <source>
        <dbReference type="Proteomes" id="UP000093352"/>
    </source>
</evidence>
<dbReference type="UniPathway" id="UPA00219"/>